<keyword evidence="2" id="KW-1185">Reference proteome</keyword>
<accession>A0A914HGV4</accession>
<evidence type="ECO:0000256" key="1">
    <source>
        <dbReference type="SAM" id="SignalP"/>
    </source>
</evidence>
<evidence type="ECO:0000313" key="2">
    <source>
        <dbReference type="Proteomes" id="UP000887572"/>
    </source>
</evidence>
<sequence>MSSIRPFVILALCLLFFCAVHSSNAGIFDEFAESINDRFNQGMQSMHEGYQHAKQAIKESEAHAWLMEKAFPAIKQKVQDMKDWIHEKTASDGRQEDEKYTVIDLVEE</sequence>
<evidence type="ECO:0000313" key="3">
    <source>
        <dbReference type="WBParaSite" id="Gr19_v10_g17055.t1"/>
    </source>
</evidence>
<dbReference type="WBParaSite" id="Gr19_v10_g17055.t1">
    <property type="protein sequence ID" value="Gr19_v10_g17055.t1"/>
    <property type="gene ID" value="Gr19_v10_g17055"/>
</dbReference>
<reference evidence="3" key="1">
    <citation type="submission" date="2022-11" db="UniProtKB">
        <authorList>
            <consortium name="WormBaseParasite"/>
        </authorList>
    </citation>
    <scope>IDENTIFICATION</scope>
</reference>
<proteinExistence type="predicted"/>
<dbReference type="Proteomes" id="UP000887572">
    <property type="component" value="Unplaced"/>
</dbReference>
<organism evidence="2 3">
    <name type="scientific">Globodera rostochiensis</name>
    <name type="common">Golden nematode worm</name>
    <name type="synonym">Heterodera rostochiensis</name>
    <dbReference type="NCBI Taxonomy" id="31243"/>
    <lineage>
        <taxon>Eukaryota</taxon>
        <taxon>Metazoa</taxon>
        <taxon>Ecdysozoa</taxon>
        <taxon>Nematoda</taxon>
        <taxon>Chromadorea</taxon>
        <taxon>Rhabditida</taxon>
        <taxon>Tylenchina</taxon>
        <taxon>Tylenchomorpha</taxon>
        <taxon>Tylenchoidea</taxon>
        <taxon>Heteroderidae</taxon>
        <taxon>Heteroderinae</taxon>
        <taxon>Globodera</taxon>
    </lineage>
</organism>
<keyword evidence="1" id="KW-0732">Signal</keyword>
<name>A0A914HGV4_GLORO</name>
<feature type="signal peptide" evidence="1">
    <location>
        <begin position="1"/>
        <end position="25"/>
    </location>
</feature>
<dbReference type="AlphaFoldDB" id="A0A914HGV4"/>
<protein>
    <submittedName>
        <fullName evidence="3">Uncharacterized protein</fullName>
    </submittedName>
</protein>
<feature type="chain" id="PRO_5037800754" evidence="1">
    <location>
        <begin position="26"/>
        <end position="108"/>
    </location>
</feature>